<evidence type="ECO:0000256" key="4">
    <source>
        <dbReference type="ARBA" id="ARBA00022960"/>
    </source>
</evidence>
<dbReference type="NCBIfam" id="TIGR01695">
    <property type="entry name" value="murJ_mviN"/>
    <property type="match status" value="1"/>
</dbReference>
<dbReference type="GO" id="GO:0008360">
    <property type="term" value="P:regulation of cell shape"/>
    <property type="evidence" value="ECO:0007669"/>
    <property type="project" value="UniProtKB-UniRule"/>
</dbReference>
<evidence type="ECO:0000256" key="3">
    <source>
        <dbReference type="ARBA" id="ARBA00022692"/>
    </source>
</evidence>
<dbReference type="GO" id="GO:0005886">
    <property type="term" value="C:plasma membrane"/>
    <property type="evidence" value="ECO:0007669"/>
    <property type="project" value="UniProtKB-SubCell"/>
</dbReference>
<evidence type="ECO:0000256" key="2">
    <source>
        <dbReference type="ARBA" id="ARBA00022475"/>
    </source>
</evidence>
<keyword evidence="3 9" id="KW-0812">Transmembrane</keyword>
<reference evidence="10 11" key="1">
    <citation type="submission" date="2020-04" db="EMBL/GenBank/DDBJ databases">
        <authorList>
            <person name="Zhang R."/>
            <person name="Schippers A."/>
        </authorList>
    </citation>
    <scope>NUCLEOTIDE SEQUENCE [LARGE SCALE GENOMIC DNA]</scope>
    <source>
        <strain evidence="10 11">DSM 109850</strain>
    </source>
</reference>
<keyword evidence="8" id="KW-0961">Cell wall biogenesis/degradation</keyword>
<name>A0A7Y0Q4E9_9FIRM</name>
<comment type="subcellular location">
    <subcellularLocation>
        <location evidence="1">Cell membrane</location>
        <topology evidence="1">Multi-pass membrane protein</topology>
    </subcellularLocation>
</comment>
<feature type="transmembrane region" description="Helical" evidence="9">
    <location>
        <begin position="200"/>
        <end position="217"/>
    </location>
</feature>
<comment type="function">
    <text evidence="8">Involved in peptidoglycan biosynthesis. Transports lipid-linked peptidoglycan precursors from the inner to the outer leaflet of the cytoplasmic membrane.</text>
</comment>
<evidence type="ECO:0000256" key="8">
    <source>
        <dbReference type="PIRNR" id="PIRNR002869"/>
    </source>
</evidence>
<evidence type="ECO:0000313" key="10">
    <source>
        <dbReference type="EMBL" id="NMP23941.1"/>
    </source>
</evidence>
<feature type="transmembrane region" description="Helical" evidence="9">
    <location>
        <begin position="457"/>
        <end position="479"/>
    </location>
</feature>
<feature type="transmembrane region" description="Helical" evidence="9">
    <location>
        <begin position="314"/>
        <end position="335"/>
    </location>
</feature>
<dbReference type="PRINTS" id="PR01806">
    <property type="entry name" value="VIRFACTRMVIN"/>
</dbReference>
<comment type="caution">
    <text evidence="10">The sequence shown here is derived from an EMBL/GenBank/DDBJ whole genome shotgun (WGS) entry which is preliminary data.</text>
</comment>
<dbReference type="GO" id="GO:0009252">
    <property type="term" value="P:peptidoglycan biosynthetic process"/>
    <property type="evidence" value="ECO:0007669"/>
    <property type="project" value="UniProtKB-UniRule"/>
</dbReference>
<feature type="transmembrane region" description="Helical" evidence="9">
    <location>
        <begin position="273"/>
        <end position="293"/>
    </location>
</feature>
<dbReference type="InterPro" id="IPR051050">
    <property type="entry name" value="Lipid_II_flippase_MurJ/MviN"/>
</dbReference>
<gene>
    <name evidence="10" type="primary">murJ</name>
    <name evidence="10" type="ORF">HIJ39_16530</name>
</gene>
<evidence type="ECO:0000256" key="7">
    <source>
        <dbReference type="ARBA" id="ARBA00023136"/>
    </source>
</evidence>
<dbReference type="GO" id="GO:0034204">
    <property type="term" value="P:lipid translocation"/>
    <property type="evidence" value="ECO:0007669"/>
    <property type="project" value="TreeGrafter"/>
</dbReference>
<feature type="transmembrane region" description="Helical" evidence="9">
    <location>
        <begin position="144"/>
        <end position="164"/>
    </location>
</feature>
<dbReference type="GO" id="GO:0015648">
    <property type="term" value="F:lipid-linked peptidoglycan transporter activity"/>
    <property type="evidence" value="ECO:0007669"/>
    <property type="project" value="UniProtKB-UniRule"/>
</dbReference>
<dbReference type="PANTHER" id="PTHR47019">
    <property type="entry name" value="LIPID II FLIPPASE MURJ"/>
    <property type="match status" value="1"/>
</dbReference>
<evidence type="ECO:0000256" key="9">
    <source>
        <dbReference type="SAM" id="Phobius"/>
    </source>
</evidence>
<sequence>MESQWKRLYGKINNPTSQVMSSAVLMVGTLISRFMGFFREMAMAAIFGTTTATDTWLMASIVPNLLFSGLNAALSNVVVPILSGRHKTQPNDETIFVQEIFTIIVLLATVIIIGSELLAPDIVHALAPGFDGAKTSQTVTMTRIMVPTIIFWAVAGLATGVLQARNIYSPTAAAPILMNVVRITTILTLGWFWGILGVSIGFTLAVASQWLYLIPALRRAEVLLSVRWSFSHPWTRQALSLSLPFMYSSSVTSIGVLVDRILASSLPTGSISALNYSLIVSQLPVNLLVNAYVLPKFTQFSTQWNVDRNLNMSLIVRGLNVTTALIMPFAAMMIVDPHAILRVVYQHGAFTEAATTETAYLLIFWSLGLPAAAWTAFLSRAMYARQESRVFLWLSTITIASNIVGDFILVHPMGAAGLALATSGAGWVRAALILLYLRIPCTGNRIHFLVATVKHAVASTVLIGAAAALSCFLGANRLINQWEVALTLSLVCLVSVVLYLYVLQIFRVVTVPMNLSSSDHT</sequence>
<feature type="transmembrane region" description="Helical" evidence="9">
    <location>
        <begin position="416"/>
        <end position="437"/>
    </location>
</feature>
<dbReference type="Proteomes" id="UP000533476">
    <property type="component" value="Unassembled WGS sequence"/>
</dbReference>
<keyword evidence="11" id="KW-1185">Reference proteome</keyword>
<dbReference type="EMBL" id="JABBVZ010000074">
    <property type="protein sequence ID" value="NMP23941.1"/>
    <property type="molecule type" value="Genomic_DNA"/>
</dbReference>
<organism evidence="10 11">
    <name type="scientific">Sulfobacillus harzensis</name>
    <dbReference type="NCBI Taxonomy" id="2729629"/>
    <lineage>
        <taxon>Bacteria</taxon>
        <taxon>Bacillati</taxon>
        <taxon>Bacillota</taxon>
        <taxon>Clostridia</taxon>
        <taxon>Eubacteriales</taxon>
        <taxon>Clostridiales Family XVII. Incertae Sedis</taxon>
        <taxon>Sulfobacillus</taxon>
    </lineage>
</organism>
<feature type="transmembrane region" description="Helical" evidence="9">
    <location>
        <begin position="58"/>
        <end position="82"/>
    </location>
</feature>
<keyword evidence="6 9" id="KW-1133">Transmembrane helix</keyword>
<evidence type="ECO:0000256" key="5">
    <source>
        <dbReference type="ARBA" id="ARBA00022984"/>
    </source>
</evidence>
<comment type="similarity">
    <text evidence="8">Belongs to the MurJ/MviN family.</text>
</comment>
<protein>
    <recommendedName>
        <fullName evidence="8">Lipid II flippase</fullName>
    </recommendedName>
</protein>
<dbReference type="CDD" id="cd13123">
    <property type="entry name" value="MATE_MurJ_like"/>
    <property type="match status" value="1"/>
</dbReference>
<feature type="transmembrane region" description="Helical" evidence="9">
    <location>
        <begin position="94"/>
        <end position="114"/>
    </location>
</feature>
<proteinExistence type="inferred from homology"/>
<feature type="transmembrane region" description="Helical" evidence="9">
    <location>
        <begin position="485"/>
        <end position="503"/>
    </location>
</feature>
<evidence type="ECO:0000256" key="1">
    <source>
        <dbReference type="ARBA" id="ARBA00004651"/>
    </source>
</evidence>
<dbReference type="Pfam" id="PF03023">
    <property type="entry name" value="MurJ"/>
    <property type="match status" value="1"/>
</dbReference>
<dbReference type="GO" id="GO:0071555">
    <property type="term" value="P:cell wall organization"/>
    <property type="evidence" value="ECO:0007669"/>
    <property type="project" value="UniProtKB-UniRule"/>
</dbReference>
<evidence type="ECO:0000256" key="6">
    <source>
        <dbReference type="ARBA" id="ARBA00022989"/>
    </source>
</evidence>
<dbReference type="PANTHER" id="PTHR47019:SF1">
    <property type="entry name" value="LIPID II FLIPPASE MURJ"/>
    <property type="match status" value="1"/>
</dbReference>
<keyword evidence="7 8" id="KW-0472">Membrane</keyword>
<dbReference type="RefSeq" id="WP_169101626.1">
    <property type="nucleotide sequence ID" value="NZ_JABBVZ010000074.1"/>
</dbReference>
<dbReference type="AlphaFoldDB" id="A0A7Y0Q4E9"/>
<keyword evidence="2 8" id="KW-1003">Cell membrane</keyword>
<keyword evidence="4 8" id="KW-0133">Cell shape</keyword>
<keyword evidence="8" id="KW-0813">Transport</keyword>
<feature type="transmembrane region" description="Helical" evidence="9">
    <location>
        <begin position="359"/>
        <end position="378"/>
    </location>
</feature>
<evidence type="ECO:0000313" key="11">
    <source>
        <dbReference type="Proteomes" id="UP000533476"/>
    </source>
</evidence>
<accession>A0A7Y0Q4E9</accession>
<dbReference type="PIRSF" id="PIRSF002869">
    <property type="entry name" value="MviN"/>
    <property type="match status" value="1"/>
</dbReference>
<keyword evidence="5 8" id="KW-0573">Peptidoglycan synthesis</keyword>
<feature type="transmembrane region" description="Helical" evidence="9">
    <location>
        <begin position="390"/>
        <end position="410"/>
    </location>
</feature>
<feature type="transmembrane region" description="Helical" evidence="9">
    <location>
        <begin position="20"/>
        <end position="38"/>
    </location>
</feature>
<dbReference type="InterPro" id="IPR004268">
    <property type="entry name" value="MurJ"/>
</dbReference>